<reference evidence="2 3" key="1">
    <citation type="submission" date="2011-12" db="EMBL/GenBank/DDBJ databases">
        <title>The complete genome of Niastella koreensis GR20-10.</title>
        <authorList>
            <consortium name="US DOE Joint Genome Institute (JGI-PGF)"/>
            <person name="Lucas S."/>
            <person name="Han J."/>
            <person name="Lapidus A."/>
            <person name="Bruce D."/>
            <person name="Goodwin L."/>
            <person name="Pitluck S."/>
            <person name="Peters L."/>
            <person name="Kyrpides N."/>
            <person name="Mavromatis K."/>
            <person name="Ivanova N."/>
            <person name="Mikhailova N."/>
            <person name="Davenport K."/>
            <person name="Saunders E."/>
            <person name="Detter J.C."/>
            <person name="Tapia R."/>
            <person name="Han C."/>
            <person name="Land M."/>
            <person name="Hauser L."/>
            <person name="Markowitz V."/>
            <person name="Cheng J.-F."/>
            <person name="Hugenholtz P."/>
            <person name="Woyke T."/>
            <person name="Wu D."/>
            <person name="Tindall B."/>
            <person name="Pomrenke H."/>
            <person name="Brambilla E."/>
            <person name="Klenk H.-P."/>
            <person name="Eisen J.A."/>
        </authorList>
    </citation>
    <scope>NUCLEOTIDE SEQUENCE [LARGE SCALE GENOMIC DNA]</scope>
    <source>
        <strain evidence="3">DSM 17620 / KACC 11465 / NBRC 106392 / GR20-10</strain>
    </source>
</reference>
<accession>G8TQP2</accession>
<sequence>MGIKKPTLTGREILLITLLYDSALLVFTDTGLLYVFLFSVCIGRWICKCSKIVYIYNCGVNM</sequence>
<keyword evidence="1" id="KW-0472">Membrane</keyword>
<name>G8TQP2_NIAKG</name>
<dbReference type="HOGENOM" id="CLU_2899557_0_0_10"/>
<proteinExistence type="predicted"/>
<evidence type="ECO:0000313" key="3">
    <source>
        <dbReference type="Proteomes" id="UP000005438"/>
    </source>
</evidence>
<organism evidence="2 3">
    <name type="scientific">Niastella koreensis (strain DSM 17620 / KACC 11465 / NBRC 106392 / GR20-10)</name>
    <dbReference type="NCBI Taxonomy" id="700598"/>
    <lineage>
        <taxon>Bacteria</taxon>
        <taxon>Pseudomonadati</taxon>
        <taxon>Bacteroidota</taxon>
        <taxon>Chitinophagia</taxon>
        <taxon>Chitinophagales</taxon>
        <taxon>Chitinophagaceae</taxon>
        <taxon>Niastella</taxon>
    </lineage>
</organism>
<dbReference type="KEGG" id="nko:Niako_0378"/>
<dbReference type="AlphaFoldDB" id="G8TQP2"/>
<evidence type="ECO:0000313" key="2">
    <source>
        <dbReference type="EMBL" id="AEV96776.1"/>
    </source>
</evidence>
<protein>
    <submittedName>
        <fullName evidence="2">Uncharacterized protein</fullName>
    </submittedName>
</protein>
<dbReference type="EMBL" id="CP003178">
    <property type="protein sequence ID" value="AEV96776.1"/>
    <property type="molecule type" value="Genomic_DNA"/>
</dbReference>
<dbReference type="Proteomes" id="UP000005438">
    <property type="component" value="Chromosome"/>
</dbReference>
<gene>
    <name evidence="2" type="ordered locus">Niako_0378</name>
</gene>
<evidence type="ECO:0000256" key="1">
    <source>
        <dbReference type="SAM" id="Phobius"/>
    </source>
</evidence>
<keyword evidence="1" id="KW-1133">Transmembrane helix</keyword>
<feature type="transmembrane region" description="Helical" evidence="1">
    <location>
        <begin position="24"/>
        <end position="47"/>
    </location>
</feature>
<keyword evidence="1" id="KW-0812">Transmembrane</keyword>